<dbReference type="GO" id="GO:0004312">
    <property type="term" value="F:fatty acid synthase activity"/>
    <property type="evidence" value="ECO:0007669"/>
    <property type="project" value="TreeGrafter"/>
</dbReference>
<dbReference type="InterPro" id="IPR032821">
    <property type="entry name" value="PKS_assoc"/>
</dbReference>
<dbReference type="InterPro" id="IPR014031">
    <property type="entry name" value="Ketoacyl_synth_C"/>
</dbReference>
<dbReference type="Gene3D" id="3.40.47.10">
    <property type="match status" value="1"/>
</dbReference>
<dbReference type="Gene3D" id="3.40.366.10">
    <property type="entry name" value="Malonyl-Coenzyme A Acyl Carrier Protein, domain 2"/>
    <property type="match status" value="1"/>
</dbReference>
<accession>A2T1F0</accession>
<dbReference type="PROSITE" id="PS52004">
    <property type="entry name" value="KS3_2"/>
    <property type="match status" value="1"/>
</dbReference>
<dbReference type="PANTHER" id="PTHR43775">
    <property type="entry name" value="FATTY ACID SYNTHASE"/>
    <property type="match status" value="1"/>
</dbReference>
<organism evidence="5">
    <name type="scientific">Coniothyrium sp. BCC 3073</name>
    <dbReference type="NCBI Taxonomy" id="373853"/>
    <lineage>
        <taxon>Eukaryota</taxon>
        <taxon>Fungi</taxon>
        <taxon>Dikarya</taxon>
        <taxon>Ascomycota</taxon>
        <taxon>Pezizomycotina</taxon>
        <taxon>Dothideomycetes</taxon>
        <taxon>Pleosporomycetidae</taxon>
        <taxon>Pleosporales</taxon>
        <taxon>Pleosporineae</taxon>
        <taxon>Coniothyriaceae</taxon>
        <taxon>Coniothyrium</taxon>
    </lineage>
</organism>
<dbReference type="Pfam" id="PF16197">
    <property type="entry name" value="KAsynt_C_assoc"/>
    <property type="match status" value="1"/>
</dbReference>
<dbReference type="SUPFAM" id="SSF53901">
    <property type="entry name" value="Thiolase-like"/>
    <property type="match status" value="1"/>
</dbReference>
<evidence type="ECO:0000256" key="1">
    <source>
        <dbReference type="ARBA" id="ARBA00022450"/>
    </source>
</evidence>
<dbReference type="SMART" id="SM00825">
    <property type="entry name" value="PKS_KS"/>
    <property type="match status" value="1"/>
</dbReference>
<dbReference type="GO" id="GO:0044550">
    <property type="term" value="P:secondary metabolite biosynthetic process"/>
    <property type="evidence" value="ECO:0007669"/>
    <property type="project" value="TreeGrafter"/>
</dbReference>
<evidence type="ECO:0000259" key="4">
    <source>
        <dbReference type="PROSITE" id="PS52004"/>
    </source>
</evidence>
<gene>
    <name evidence="5" type="primary">F1R2B3</name>
</gene>
<feature type="non-terminal residue" evidence="5">
    <location>
        <position position="1"/>
    </location>
</feature>
<dbReference type="Gene3D" id="3.30.70.3290">
    <property type="match status" value="1"/>
</dbReference>
<protein>
    <submittedName>
        <fullName evidence="5">Polyketide synthase</fullName>
    </submittedName>
</protein>
<evidence type="ECO:0000313" key="5">
    <source>
        <dbReference type="EMBL" id="ABD62905.1"/>
    </source>
</evidence>
<feature type="domain" description="Ketosynthase family 3 (KS3)" evidence="4">
    <location>
        <begin position="1"/>
        <end position="134"/>
    </location>
</feature>
<dbReference type="AlphaFoldDB" id="A2T1F0"/>
<dbReference type="GO" id="GO:0006633">
    <property type="term" value="P:fatty acid biosynthetic process"/>
    <property type="evidence" value="ECO:0007669"/>
    <property type="project" value="TreeGrafter"/>
</dbReference>
<sequence length="269" mass="29138">EGHGTGTPAGDPIEAEAIHTAFFTSDSGDVFPESTTIDSRHPLYVGSIKTILGHTEGAAGVAGLIKASLAVQRGTIPPNRLFNKLNPNVAPFYDKLEILRTKKLWPTVGKGEVRRASVNSFGFGGTNAHAIVESYETPLPVKSPSSASLLDSEPSQKPLFTPFVFSAFSEFSLRGMLSSYLHYLEGDVSNVQPRDLSWTLRQRRSEFQYRASFAASSLDGLRELIKSKVDERESNADHIVGIKSLPAGTRQSKKMGGILGIFTGQGAQW</sequence>
<keyword evidence="2" id="KW-0597">Phosphoprotein</keyword>
<evidence type="ECO:0000256" key="3">
    <source>
        <dbReference type="ARBA" id="ARBA00022679"/>
    </source>
</evidence>
<dbReference type="PANTHER" id="PTHR43775:SF20">
    <property type="entry name" value="HYBRID PKS-NRPS SYNTHETASE APDA"/>
    <property type="match status" value="1"/>
</dbReference>
<dbReference type="InterPro" id="IPR016039">
    <property type="entry name" value="Thiolase-like"/>
</dbReference>
<name>A2T1F0_9PLEO</name>
<keyword evidence="1" id="KW-0596">Phosphopantetheine</keyword>
<dbReference type="InterPro" id="IPR001227">
    <property type="entry name" value="Ac_transferase_dom_sf"/>
</dbReference>
<feature type="non-terminal residue" evidence="5">
    <location>
        <position position="269"/>
    </location>
</feature>
<evidence type="ECO:0000256" key="2">
    <source>
        <dbReference type="ARBA" id="ARBA00022553"/>
    </source>
</evidence>
<reference evidence="5" key="1">
    <citation type="submission" date="2006-02" db="EMBL/GenBank/DDBJ databases">
        <title>Diversity of polyketide synthase genes in fungi isolated in Thailand.</title>
        <authorList>
            <person name="Sengpanich N."/>
            <person name="Amnuaykanjanasin A."/>
        </authorList>
    </citation>
    <scope>NUCLEOTIDE SEQUENCE</scope>
</reference>
<keyword evidence="3" id="KW-0808">Transferase</keyword>
<dbReference type="CDD" id="cd00833">
    <property type="entry name" value="PKS"/>
    <property type="match status" value="1"/>
</dbReference>
<dbReference type="InterPro" id="IPR020841">
    <property type="entry name" value="PKS_Beta-ketoAc_synthase_dom"/>
</dbReference>
<dbReference type="Pfam" id="PF02801">
    <property type="entry name" value="Ketoacyl-synt_C"/>
    <property type="match status" value="1"/>
</dbReference>
<dbReference type="EMBL" id="DQ402036">
    <property type="protein sequence ID" value="ABD62905.1"/>
    <property type="molecule type" value="Genomic_DNA"/>
</dbReference>
<proteinExistence type="predicted"/>
<dbReference type="InterPro" id="IPR050091">
    <property type="entry name" value="PKS_NRPS_Biosynth_Enz"/>
</dbReference>